<reference evidence="9" key="1">
    <citation type="journal article" date="2020" name="Stud. Mycol.">
        <title>101 Dothideomycetes genomes: a test case for predicting lifestyles and emergence of pathogens.</title>
        <authorList>
            <person name="Haridas S."/>
            <person name="Albert R."/>
            <person name="Binder M."/>
            <person name="Bloem J."/>
            <person name="Labutti K."/>
            <person name="Salamov A."/>
            <person name="Andreopoulos B."/>
            <person name="Baker S."/>
            <person name="Barry K."/>
            <person name="Bills G."/>
            <person name="Bluhm B."/>
            <person name="Cannon C."/>
            <person name="Castanera R."/>
            <person name="Culley D."/>
            <person name="Daum C."/>
            <person name="Ezra D."/>
            <person name="Gonzalez J."/>
            <person name="Henrissat B."/>
            <person name="Kuo A."/>
            <person name="Liang C."/>
            <person name="Lipzen A."/>
            <person name="Lutzoni F."/>
            <person name="Magnuson J."/>
            <person name="Mondo S."/>
            <person name="Nolan M."/>
            <person name="Ohm R."/>
            <person name="Pangilinan J."/>
            <person name="Park H.-J."/>
            <person name="Ramirez L."/>
            <person name="Alfaro M."/>
            <person name="Sun H."/>
            <person name="Tritt A."/>
            <person name="Yoshinaga Y."/>
            <person name="Zwiers L.-H."/>
            <person name="Turgeon B."/>
            <person name="Goodwin S."/>
            <person name="Spatafora J."/>
            <person name="Crous P."/>
            <person name="Grigoriev I."/>
        </authorList>
    </citation>
    <scope>NUCLEOTIDE SEQUENCE</scope>
    <source>
        <strain evidence="9">CBS 480.64</strain>
    </source>
</reference>
<dbReference type="AlphaFoldDB" id="A0A6A7C654"/>
<dbReference type="PANTHER" id="PTHR12223">
    <property type="entry name" value="VESICULAR MANNOSE-BINDING LECTIN"/>
    <property type="match status" value="1"/>
</dbReference>
<dbReference type="GO" id="GO:0030134">
    <property type="term" value="C:COPII-coated ER to Golgi transport vesicle"/>
    <property type="evidence" value="ECO:0007669"/>
    <property type="project" value="TreeGrafter"/>
</dbReference>
<dbReference type="SUPFAM" id="SSF49899">
    <property type="entry name" value="Concanavalin A-like lectins/glucanases"/>
    <property type="match status" value="1"/>
</dbReference>
<evidence type="ECO:0000256" key="7">
    <source>
        <dbReference type="SAM" id="Phobius"/>
    </source>
</evidence>
<dbReference type="Pfam" id="PF03388">
    <property type="entry name" value="Lectin_leg-like"/>
    <property type="match status" value="1"/>
</dbReference>
<dbReference type="Gene3D" id="2.60.120.200">
    <property type="match status" value="1"/>
</dbReference>
<organism evidence="9 10">
    <name type="scientific">Piedraia hortae CBS 480.64</name>
    <dbReference type="NCBI Taxonomy" id="1314780"/>
    <lineage>
        <taxon>Eukaryota</taxon>
        <taxon>Fungi</taxon>
        <taxon>Dikarya</taxon>
        <taxon>Ascomycota</taxon>
        <taxon>Pezizomycotina</taxon>
        <taxon>Dothideomycetes</taxon>
        <taxon>Dothideomycetidae</taxon>
        <taxon>Capnodiales</taxon>
        <taxon>Piedraiaceae</taxon>
        <taxon>Piedraia</taxon>
    </lineage>
</organism>
<feature type="non-terminal residue" evidence="9">
    <location>
        <position position="1"/>
    </location>
</feature>
<dbReference type="EMBL" id="MU005963">
    <property type="protein sequence ID" value="KAF2863056.1"/>
    <property type="molecule type" value="Genomic_DNA"/>
</dbReference>
<keyword evidence="4 7" id="KW-1133">Transmembrane helix</keyword>
<accession>A0A6A7C654</accession>
<evidence type="ECO:0000256" key="4">
    <source>
        <dbReference type="ARBA" id="ARBA00022989"/>
    </source>
</evidence>
<feature type="compositionally biased region" description="Low complexity" evidence="6">
    <location>
        <begin position="233"/>
        <end position="246"/>
    </location>
</feature>
<evidence type="ECO:0000256" key="3">
    <source>
        <dbReference type="ARBA" id="ARBA00022729"/>
    </source>
</evidence>
<dbReference type="PROSITE" id="PS51328">
    <property type="entry name" value="L_LECTIN_LIKE"/>
    <property type="match status" value="1"/>
</dbReference>
<evidence type="ECO:0000259" key="8">
    <source>
        <dbReference type="PROSITE" id="PS51328"/>
    </source>
</evidence>
<keyword evidence="2 7" id="KW-0812">Transmembrane</keyword>
<dbReference type="GO" id="GO:0005789">
    <property type="term" value="C:endoplasmic reticulum membrane"/>
    <property type="evidence" value="ECO:0007669"/>
    <property type="project" value="TreeGrafter"/>
</dbReference>
<keyword evidence="3" id="KW-0732">Signal</keyword>
<dbReference type="Proteomes" id="UP000799421">
    <property type="component" value="Unassembled WGS sequence"/>
</dbReference>
<dbReference type="GO" id="GO:0005537">
    <property type="term" value="F:D-mannose binding"/>
    <property type="evidence" value="ECO:0007669"/>
    <property type="project" value="TreeGrafter"/>
</dbReference>
<sequence>LLWLLTLTSAQRTVDEVSFGHRIPFPGNRGAYQVPGWTFGGQNHIPQILSDRIILTPPVPGNTRGSMWANVPLSSPQWSIELSFRASGQEQGTGNLNLWYVKDKNSVGSNSAYTVEQFDGLVLVMDPYGGSGGKIRGFLNDGTVNFNKHSNPESLAFGHCDYSYRNLGRQSKLRIEHGGTTGFAVFIDGRECFKTEKVALPEGYTFGITAATGENPDSFEMNAFIATVGSGGQSPHQQQQQPITGGNNAKIDSFPGSPQALADSNAEGIVGATAQFTDLHNRIQGLSHQVANALLEISILGRKVDDKHEKVIQAVAAQGSAAQTGGNKMPDGLPDALGDLRRRLEGLERTLSQIQRDIGQTKDYGKSINDLRSAVEGIKGGIAEHLPGTLKDVITAALPNVRLLLLGVLAVQVTLAGGYVLYKRRRNNLPKKYL</sequence>
<evidence type="ECO:0000256" key="6">
    <source>
        <dbReference type="SAM" id="MobiDB-lite"/>
    </source>
</evidence>
<evidence type="ECO:0000256" key="5">
    <source>
        <dbReference type="ARBA" id="ARBA00023136"/>
    </source>
</evidence>
<dbReference type="PANTHER" id="PTHR12223:SF28">
    <property type="entry name" value="LECTIN, MANNOSE BINDING 1 LIKE"/>
    <property type="match status" value="1"/>
</dbReference>
<evidence type="ECO:0000313" key="10">
    <source>
        <dbReference type="Proteomes" id="UP000799421"/>
    </source>
</evidence>
<gene>
    <name evidence="9" type="ORF">K470DRAFT_204297</name>
</gene>
<feature type="non-terminal residue" evidence="9">
    <location>
        <position position="434"/>
    </location>
</feature>
<dbReference type="GO" id="GO:0006888">
    <property type="term" value="P:endoplasmic reticulum to Golgi vesicle-mediated transport"/>
    <property type="evidence" value="ECO:0007669"/>
    <property type="project" value="TreeGrafter"/>
</dbReference>
<dbReference type="OrthoDB" id="10265193at2759"/>
<evidence type="ECO:0000313" key="9">
    <source>
        <dbReference type="EMBL" id="KAF2863056.1"/>
    </source>
</evidence>
<keyword evidence="9" id="KW-0430">Lectin</keyword>
<dbReference type="GO" id="GO:0005793">
    <property type="term" value="C:endoplasmic reticulum-Golgi intermediate compartment"/>
    <property type="evidence" value="ECO:0007669"/>
    <property type="project" value="TreeGrafter"/>
</dbReference>
<protein>
    <submittedName>
        <fullName evidence="9">Concanavalin A-like lectin/glucanase</fullName>
    </submittedName>
</protein>
<feature type="region of interest" description="Disordered" evidence="6">
    <location>
        <begin position="229"/>
        <end position="261"/>
    </location>
</feature>
<proteinExistence type="predicted"/>
<dbReference type="InterPro" id="IPR013320">
    <property type="entry name" value="ConA-like_dom_sf"/>
</dbReference>
<feature type="transmembrane region" description="Helical" evidence="7">
    <location>
        <begin position="403"/>
        <end position="422"/>
    </location>
</feature>
<evidence type="ECO:0000256" key="2">
    <source>
        <dbReference type="ARBA" id="ARBA00022692"/>
    </source>
</evidence>
<feature type="domain" description="L-type lectin-like" evidence="8">
    <location>
        <begin position="13"/>
        <end position="229"/>
    </location>
</feature>
<name>A0A6A7C654_9PEZI</name>
<dbReference type="InterPro" id="IPR005052">
    <property type="entry name" value="Lectin_leg"/>
</dbReference>
<keyword evidence="10" id="KW-1185">Reference proteome</keyword>
<comment type="subcellular location">
    <subcellularLocation>
        <location evidence="1">Membrane</location>
        <topology evidence="1">Single-pass type I membrane protein</topology>
    </subcellularLocation>
</comment>
<dbReference type="InterPro" id="IPR051136">
    <property type="entry name" value="Intracellular_Lectin-GPT"/>
</dbReference>
<evidence type="ECO:0000256" key="1">
    <source>
        <dbReference type="ARBA" id="ARBA00004479"/>
    </source>
</evidence>
<keyword evidence="5 7" id="KW-0472">Membrane</keyword>
<dbReference type="GO" id="GO:0000139">
    <property type="term" value="C:Golgi membrane"/>
    <property type="evidence" value="ECO:0007669"/>
    <property type="project" value="TreeGrafter"/>
</dbReference>